<dbReference type="Gene3D" id="3.40.50.10310">
    <property type="entry name" value="Creatininase"/>
    <property type="match status" value="1"/>
</dbReference>
<sequence>MPTERPWQIGDSALTDGESAPPEVVVLPTGATEPHGRHLPYATDNFQVEALADQAAGEAWRRGARVGVLPVIPFGVQTTQQAFPLAMNLRPTTLFRMLDDLAETLAGSGVRKAVLLNGHGGNDFYPWIKDSYGKHNVFFVQVHWFDVCRELIAQTFPAGGDHANDMETSLMLWLRPDLVRLDQAGPQPTATPRLRAMREGWAKAPRPWERYTVDSGAGDPRAATADKGRRLLEATTAKLADFLVELARAEIDEAFPFESTARDPTP</sequence>
<evidence type="ECO:0000313" key="7">
    <source>
        <dbReference type="EMBL" id="TWT47566.1"/>
    </source>
</evidence>
<evidence type="ECO:0000256" key="4">
    <source>
        <dbReference type="ARBA" id="ARBA00022833"/>
    </source>
</evidence>
<reference evidence="7 8" key="1">
    <citation type="submission" date="2019-02" db="EMBL/GenBank/DDBJ databases">
        <title>Deep-cultivation of Planctomycetes and their phenomic and genomic characterization uncovers novel biology.</title>
        <authorList>
            <person name="Wiegand S."/>
            <person name="Jogler M."/>
            <person name="Boedeker C."/>
            <person name="Pinto D."/>
            <person name="Vollmers J."/>
            <person name="Rivas-Marin E."/>
            <person name="Kohn T."/>
            <person name="Peeters S.H."/>
            <person name="Heuer A."/>
            <person name="Rast P."/>
            <person name="Oberbeckmann S."/>
            <person name="Bunk B."/>
            <person name="Jeske O."/>
            <person name="Meyerdierks A."/>
            <person name="Storesund J.E."/>
            <person name="Kallscheuer N."/>
            <person name="Luecker S."/>
            <person name="Lage O.M."/>
            <person name="Pohl T."/>
            <person name="Merkel B.J."/>
            <person name="Hornburger P."/>
            <person name="Mueller R.-W."/>
            <person name="Bruemmer F."/>
            <person name="Labrenz M."/>
            <person name="Spormann A.M."/>
            <person name="Op Den Camp H."/>
            <person name="Overmann J."/>
            <person name="Amann R."/>
            <person name="Jetten M.S.M."/>
            <person name="Mascher T."/>
            <person name="Medema M.H."/>
            <person name="Devos D.P."/>
            <person name="Kaster A.-K."/>
            <person name="Ovreas L."/>
            <person name="Rohde M."/>
            <person name="Galperin M.Y."/>
            <person name="Jogler C."/>
        </authorList>
    </citation>
    <scope>NUCLEOTIDE SEQUENCE [LARGE SCALE GENOMIC DNA]</scope>
    <source>
        <strain evidence="7 8">Pla111</strain>
    </source>
</reference>
<dbReference type="GO" id="GO:0047789">
    <property type="term" value="F:creatininase activity"/>
    <property type="evidence" value="ECO:0007669"/>
    <property type="project" value="UniProtKB-EC"/>
</dbReference>
<evidence type="ECO:0000256" key="1">
    <source>
        <dbReference type="ARBA" id="ARBA00001947"/>
    </source>
</evidence>
<evidence type="ECO:0000256" key="5">
    <source>
        <dbReference type="ARBA" id="ARBA00024029"/>
    </source>
</evidence>
<accession>A0A5C5W9L7</accession>
<keyword evidence="3 7" id="KW-0378">Hydrolase</keyword>
<dbReference type="GO" id="GO:0009231">
    <property type="term" value="P:riboflavin biosynthetic process"/>
    <property type="evidence" value="ECO:0007669"/>
    <property type="project" value="TreeGrafter"/>
</dbReference>
<protein>
    <submittedName>
        <fullName evidence="7">Creatinine amidohydrolase</fullName>
        <ecNumber evidence="7">3.5.2.10</ecNumber>
    </submittedName>
</protein>
<dbReference type="PANTHER" id="PTHR35005">
    <property type="entry name" value="3-DEHYDRO-SCYLLO-INOSOSE HYDROLASE"/>
    <property type="match status" value="1"/>
</dbReference>
<evidence type="ECO:0000256" key="6">
    <source>
        <dbReference type="SAM" id="MobiDB-lite"/>
    </source>
</evidence>
<dbReference type="PANTHER" id="PTHR35005:SF1">
    <property type="entry name" value="2-AMINO-5-FORMYLAMINO-6-RIBOSYLAMINOPYRIMIDIN-4(3H)-ONE 5'-MONOPHOSPHATE DEFORMYLASE"/>
    <property type="match status" value="1"/>
</dbReference>
<evidence type="ECO:0000313" key="8">
    <source>
        <dbReference type="Proteomes" id="UP000318995"/>
    </source>
</evidence>
<comment type="similarity">
    <text evidence="5">Belongs to the creatininase superfamily.</text>
</comment>
<dbReference type="GO" id="GO:0016811">
    <property type="term" value="F:hydrolase activity, acting on carbon-nitrogen (but not peptide) bonds, in linear amides"/>
    <property type="evidence" value="ECO:0007669"/>
    <property type="project" value="TreeGrafter"/>
</dbReference>
<keyword evidence="8" id="KW-1185">Reference proteome</keyword>
<dbReference type="EC" id="3.5.2.10" evidence="7"/>
<comment type="caution">
    <text evidence="7">The sequence shown here is derived from an EMBL/GenBank/DDBJ whole genome shotgun (WGS) entry which is preliminary data.</text>
</comment>
<dbReference type="SUPFAM" id="SSF102215">
    <property type="entry name" value="Creatininase"/>
    <property type="match status" value="1"/>
</dbReference>
<feature type="region of interest" description="Disordered" evidence="6">
    <location>
        <begin position="1"/>
        <end position="22"/>
    </location>
</feature>
<organism evidence="7 8">
    <name type="scientific">Botrimarina hoheduenensis</name>
    <dbReference type="NCBI Taxonomy" id="2528000"/>
    <lineage>
        <taxon>Bacteria</taxon>
        <taxon>Pseudomonadati</taxon>
        <taxon>Planctomycetota</taxon>
        <taxon>Planctomycetia</taxon>
        <taxon>Pirellulales</taxon>
        <taxon>Lacipirellulaceae</taxon>
        <taxon>Botrimarina</taxon>
    </lineage>
</organism>
<dbReference type="Proteomes" id="UP000318995">
    <property type="component" value="Unassembled WGS sequence"/>
</dbReference>
<dbReference type="RefSeq" id="WP_146572275.1">
    <property type="nucleotide sequence ID" value="NZ_SJPH01000002.1"/>
</dbReference>
<comment type="cofactor">
    <cofactor evidence="1">
        <name>Zn(2+)</name>
        <dbReference type="ChEBI" id="CHEBI:29105"/>
    </cofactor>
</comment>
<dbReference type="EMBL" id="SJPH01000002">
    <property type="protein sequence ID" value="TWT47566.1"/>
    <property type="molecule type" value="Genomic_DNA"/>
</dbReference>
<dbReference type="OrthoDB" id="9801445at2"/>
<dbReference type="InterPro" id="IPR003785">
    <property type="entry name" value="Creatininase/forma_Hydrolase"/>
</dbReference>
<dbReference type="GO" id="GO:0046872">
    <property type="term" value="F:metal ion binding"/>
    <property type="evidence" value="ECO:0007669"/>
    <property type="project" value="UniProtKB-KW"/>
</dbReference>
<dbReference type="Pfam" id="PF02633">
    <property type="entry name" value="Creatininase"/>
    <property type="match status" value="1"/>
</dbReference>
<dbReference type="AlphaFoldDB" id="A0A5C5W9L7"/>
<evidence type="ECO:0000256" key="3">
    <source>
        <dbReference type="ARBA" id="ARBA00022801"/>
    </source>
</evidence>
<proteinExistence type="inferred from homology"/>
<dbReference type="InterPro" id="IPR024087">
    <property type="entry name" value="Creatininase-like_sf"/>
</dbReference>
<keyword evidence="4" id="KW-0862">Zinc</keyword>
<evidence type="ECO:0000256" key="2">
    <source>
        <dbReference type="ARBA" id="ARBA00022723"/>
    </source>
</evidence>
<keyword evidence="2" id="KW-0479">Metal-binding</keyword>
<gene>
    <name evidence="7" type="primary">crnA</name>
    <name evidence="7" type="ORF">Pla111_11810</name>
</gene>
<name>A0A5C5W9L7_9BACT</name>